<name>D4MWK2_ANAHA</name>
<proteinExistence type="predicted"/>
<dbReference type="Proteomes" id="UP000008960">
    <property type="component" value="Chromosome"/>
</dbReference>
<protein>
    <submittedName>
        <fullName evidence="1">Uncharacterized protein</fullName>
    </submittedName>
</protein>
<dbReference type="PATRIC" id="fig|245018.3.peg.398"/>
<accession>D4MWK2</accession>
<dbReference type="KEGG" id="bprl:CL2_29950"/>
<sequence length="56" mass="6669">MNRYDEYMKEVQEKKKENQAIVNKIVEILKGNNLTVEHIEVILNMTREEVIKTAHL</sequence>
<dbReference type="EMBL" id="FP929061">
    <property type="protein sequence ID" value="CBL39768.1"/>
    <property type="molecule type" value="Genomic_DNA"/>
</dbReference>
<gene>
    <name evidence="1" type="ORF">CL2_29950</name>
</gene>
<evidence type="ECO:0000313" key="1">
    <source>
        <dbReference type="EMBL" id="CBL39768.1"/>
    </source>
</evidence>
<reference evidence="1 2" key="2">
    <citation type="submission" date="2010-03" db="EMBL/GenBank/DDBJ databases">
        <authorList>
            <person name="Pajon A."/>
        </authorList>
    </citation>
    <scope>NUCLEOTIDE SEQUENCE [LARGE SCALE GENOMIC DNA]</scope>
    <source>
        <strain evidence="1 2">SSC/2</strain>
    </source>
</reference>
<dbReference type="AlphaFoldDB" id="D4MWK2"/>
<reference evidence="1 2" key="1">
    <citation type="submission" date="2010-03" db="EMBL/GenBank/DDBJ databases">
        <title>The genome sequence of Clostridiales sp. SSC/2.</title>
        <authorList>
            <consortium name="metaHIT consortium -- http://www.metahit.eu/"/>
            <person name="Pajon A."/>
            <person name="Turner K."/>
            <person name="Parkhill J."/>
            <person name="Duncan S."/>
            <person name="Flint H."/>
        </authorList>
    </citation>
    <scope>NUCLEOTIDE SEQUENCE [LARGE SCALE GENOMIC DNA]</scope>
    <source>
        <strain evidence="1 2">SSC/2</strain>
    </source>
</reference>
<evidence type="ECO:0000313" key="2">
    <source>
        <dbReference type="Proteomes" id="UP000008960"/>
    </source>
</evidence>
<dbReference type="RefSeq" id="WP_008393548.1">
    <property type="nucleotide sequence ID" value="NC_021016.1"/>
</dbReference>
<organism evidence="1 2">
    <name type="scientific">Anaerostipes hadrus</name>
    <dbReference type="NCBI Taxonomy" id="649756"/>
    <lineage>
        <taxon>Bacteria</taxon>
        <taxon>Bacillati</taxon>
        <taxon>Bacillota</taxon>
        <taxon>Clostridia</taxon>
        <taxon>Lachnospirales</taxon>
        <taxon>Lachnospiraceae</taxon>
        <taxon>Anaerostipes</taxon>
    </lineage>
</organism>